<feature type="domain" description="Cytochrome c" evidence="9">
    <location>
        <begin position="42"/>
        <end position="140"/>
    </location>
</feature>
<keyword evidence="6" id="KW-0249">Electron transport</keyword>
<evidence type="ECO:0000313" key="11">
    <source>
        <dbReference type="Proteomes" id="UP000526408"/>
    </source>
</evidence>
<sequence length="158" mass="16514">MARSIWIAGAAGAVAVAGLGLALWPAGATEAPGGILRWQDPAVVAQGAEIYAAECAACHGADLEGQPDWQVRNANGRMPAPPHDRTGHTWHHADALLIDITTRGTAAVVGRGYESDMPAFGDRLSEAEIIAVLSYIKSTWPAEILEIHAQVNAAAAME</sequence>
<evidence type="ECO:0000313" key="10">
    <source>
        <dbReference type="EMBL" id="NKX43008.1"/>
    </source>
</evidence>
<dbReference type="GO" id="GO:0005506">
    <property type="term" value="F:iron ion binding"/>
    <property type="evidence" value="ECO:0007669"/>
    <property type="project" value="InterPro"/>
</dbReference>
<dbReference type="PANTHER" id="PTHR35008">
    <property type="entry name" value="BLL4482 PROTEIN-RELATED"/>
    <property type="match status" value="1"/>
</dbReference>
<keyword evidence="3 8" id="KW-0349">Heme</keyword>
<dbReference type="Pfam" id="PF00034">
    <property type="entry name" value="Cytochrom_C"/>
    <property type="match status" value="1"/>
</dbReference>
<dbReference type="GO" id="GO:0009055">
    <property type="term" value="F:electron transfer activity"/>
    <property type="evidence" value="ECO:0007669"/>
    <property type="project" value="InterPro"/>
</dbReference>
<dbReference type="InterPro" id="IPR008168">
    <property type="entry name" value="Cyt_C_IC"/>
</dbReference>
<name>A0A7X6GVE6_9RHOB</name>
<reference evidence="10 11" key="1">
    <citation type="submission" date="2020-04" db="EMBL/GenBank/DDBJ databases">
        <authorList>
            <person name="Yoon J."/>
        </authorList>
    </citation>
    <scope>NUCLEOTIDE SEQUENCE [LARGE SCALE GENOMIC DNA]</scope>
    <source>
        <strain evidence="10 11">KMU-115</strain>
    </source>
</reference>
<accession>A0A7X6GVE6</accession>
<keyword evidence="11" id="KW-1185">Reference proteome</keyword>
<evidence type="ECO:0000256" key="7">
    <source>
        <dbReference type="ARBA" id="ARBA00023004"/>
    </source>
</evidence>
<dbReference type="PRINTS" id="PR00605">
    <property type="entry name" value="CYTCHROMECIC"/>
</dbReference>
<dbReference type="EMBL" id="JAAZQQ010000001">
    <property type="protein sequence ID" value="NKX43008.1"/>
    <property type="molecule type" value="Genomic_DNA"/>
</dbReference>
<evidence type="ECO:0000256" key="3">
    <source>
        <dbReference type="ARBA" id="ARBA00022617"/>
    </source>
</evidence>
<keyword evidence="2" id="KW-0813">Transport</keyword>
<dbReference type="Proteomes" id="UP000526408">
    <property type="component" value="Unassembled WGS sequence"/>
</dbReference>
<evidence type="ECO:0000256" key="5">
    <source>
        <dbReference type="ARBA" id="ARBA00022723"/>
    </source>
</evidence>
<dbReference type="InterPro" id="IPR051459">
    <property type="entry name" value="Cytochrome_c-type_DH"/>
</dbReference>
<evidence type="ECO:0000256" key="1">
    <source>
        <dbReference type="ARBA" id="ARBA00001926"/>
    </source>
</evidence>
<keyword evidence="4" id="KW-0679">Respiratory chain</keyword>
<dbReference type="SUPFAM" id="SSF46626">
    <property type="entry name" value="Cytochrome c"/>
    <property type="match status" value="1"/>
</dbReference>
<evidence type="ECO:0000256" key="8">
    <source>
        <dbReference type="PROSITE-ProRule" id="PRU00433"/>
    </source>
</evidence>
<keyword evidence="5 8" id="KW-0479">Metal-binding</keyword>
<comment type="cofactor">
    <cofactor evidence="1">
        <name>heme c</name>
        <dbReference type="ChEBI" id="CHEBI:61717"/>
    </cofactor>
</comment>
<dbReference type="AlphaFoldDB" id="A0A7X6GVE6"/>
<protein>
    <submittedName>
        <fullName evidence="10">Cytochrome c</fullName>
    </submittedName>
</protein>
<dbReference type="Gene3D" id="1.10.760.10">
    <property type="entry name" value="Cytochrome c-like domain"/>
    <property type="match status" value="1"/>
</dbReference>
<comment type="caution">
    <text evidence="10">The sequence shown here is derived from an EMBL/GenBank/DDBJ whole genome shotgun (WGS) entry which is preliminary data.</text>
</comment>
<dbReference type="RefSeq" id="WP_168621411.1">
    <property type="nucleotide sequence ID" value="NZ_JAAZQQ010000001.1"/>
</dbReference>
<gene>
    <name evidence="10" type="ORF">HCU73_00265</name>
</gene>
<evidence type="ECO:0000256" key="4">
    <source>
        <dbReference type="ARBA" id="ARBA00022660"/>
    </source>
</evidence>
<organism evidence="10 11">
    <name type="scientific">Roseicyclus persicicus</name>
    <dbReference type="NCBI Taxonomy" id="2650661"/>
    <lineage>
        <taxon>Bacteria</taxon>
        <taxon>Pseudomonadati</taxon>
        <taxon>Pseudomonadota</taxon>
        <taxon>Alphaproteobacteria</taxon>
        <taxon>Rhodobacterales</taxon>
        <taxon>Roseobacteraceae</taxon>
        <taxon>Roseicyclus</taxon>
    </lineage>
</organism>
<dbReference type="PROSITE" id="PS51007">
    <property type="entry name" value="CYTC"/>
    <property type="match status" value="1"/>
</dbReference>
<dbReference type="PANTHER" id="PTHR35008:SF4">
    <property type="entry name" value="BLL4482 PROTEIN"/>
    <property type="match status" value="1"/>
</dbReference>
<evidence type="ECO:0000259" key="9">
    <source>
        <dbReference type="PROSITE" id="PS51007"/>
    </source>
</evidence>
<dbReference type="InterPro" id="IPR036909">
    <property type="entry name" value="Cyt_c-like_dom_sf"/>
</dbReference>
<dbReference type="InterPro" id="IPR009056">
    <property type="entry name" value="Cyt_c-like_dom"/>
</dbReference>
<proteinExistence type="predicted"/>
<keyword evidence="7 8" id="KW-0408">Iron</keyword>
<evidence type="ECO:0000256" key="2">
    <source>
        <dbReference type="ARBA" id="ARBA00022448"/>
    </source>
</evidence>
<dbReference type="GO" id="GO:0020037">
    <property type="term" value="F:heme binding"/>
    <property type="evidence" value="ECO:0007669"/>
    <property type="project" value="InterPro"/>
</dbReference>
<evidence type="ECO:0000256" key="6">
    <source>
        <dbReference type="ARBA" id="ARBA00022982"/>
    </source>
</evidence>